<evidence type="ECO:0000313" key="1">
    <source>
        <dbReference type="EMBL" id="AFY91223.1"/>
    </source>
</evidence>
<geneLocation type="plasmid" evidence="1 2">
    <name>pCHRO.01</name>
</geneLocation>
<reference evidence="1 2" key="1">
    <citation type="submission" date="2012-06" db="EMBL/GenBank/DDBJ databases">
        <title>Finished plasmid 1 of genome of Chroococcidiopsis thermalis PCC 7203.</title>
        <authorList>
            <consortium name="US DOE Joint Genome Institute"/>
            <person name="Gugger M."/>
            <person name="Coursin T."/>
            <person name="Rippka R."/>
            <person name="Tandeau De Marsac N."/>
            <person name="Huntemann M."/>
            <person name="Wei C.-L."/>
            <person name="Han J."/>
            <person name="Detter J.C."/>
            <person name="Han C."/>
            <person name="Tapia R."/>
            <person name="Davenport K."/>
            <person name="Daligault H."/>
            <person name="Erkkila T."/>
            <person name="Gu W."/>
            <person name="Munk A.C.C."/>
            <person name="Teshima H."/>
            <person name="Xu Y."/>
            <person name="Chain P."/>
            <person name="Chen A."/>
            <person name="Krypides N."/>
            <person name="Mavromatis K."/>
            <person name="Markowitz V."/>
            <person name="Szeto E."/>
            <person name="Ivanova N."/>
            <person name="Mikhailova N."/>
            <person name="Ovchinnikova G."/>
            <person name="Pagani I."/>
            <person name="Pati A."/>
            <person name="Goodwin L."/>
            <person name="Peters L."/>
            <person name="Pitluck S."/>
            <person name="Woyke T."/>
            <person name="Kerfeld C."/>
        </authorList>
    </citation>
    <scope>NUCLEOTIDE SEQUENCE [LARGE SCALE GENOMIC DNA]</scope>
    <source>
        <strain evidence="1 2">PCC 7203</strain>
        <plasmid evidence="1 2">pCHRO.01</plasmid>
    </source>
</reference>
<keyword evidence="1" id="KW-0614">Plasmid</keyword>
<name>K9U9E3_CHRTP</name>
<dbReference type="Proteomes" id="UP000010384">
    <property type="component" value="Plasmid pCHRO.01"/>
</dbReference>
<dbReference type="HOGENOM" id="CLU_058616_0_0_3"/>
<dbReference type="InParanoid" id="K9U9E3"/>
<evidence type="ECO:0000313" key="2">
    <source>
        <dbReference type="Proteomes" id="UP000010384"/>
    </source>
</evidence>
<proteinExistence type="predicted"/>
<dbReference type="KEGG" id="cthe:Chro_5887"/>
<gene>
    <name evidence="1" type="ORF">Chro_5887</name>
</gene>
<dbReference type="EMBL" id="CP003598">
    <property type="protein sequence ID" value="AFY91223.1"/>
    <property type="molecule type" value="Genomic_DNA"/>
</dbReference>
<dbReference type="RefSeq" id="WP_015163160.1">
    <property type="nucleotide sequence ID" value="NC_019699.1"/>
</dbReference>
<sequence>MTSRIRGVVKAAQTAQNRLNSGIPPQEVAAFKASIANSLEAIERICARGRVTPEQLPSKSRLAYFFLKGIDLDNLPILESRIASPTKAPIPLKNIKGKQRSILQQLSYLAASPTPKPDLFQKLLDSLTQAVAEVENICCQHQATPADLSSSSGSIYAWMKFLSDESYLQLHLQTTRSTWQIAQAVSKKHCQQLENVAIEVTYQAGLYKYRRQGNAATLTISEGFIHANSEVLTALVTDALLGKCQERSRLIKNFASSPEYSQVLLELDSFASANRDKAQGKCYDLEELFDRLNREYFASTLVKPRLSWSQLNTYRKFGYYHPAKDRVVISSTLDDARIPQFVAEFVLDRELLHKYHGAKLVNGRRMVHTREFRRDEQQFKFDREASRWLEKLAWNQARIFDSEQWL</sequence>
<keyword evidence="2" id="KW-1185">Reference proteome</keyword>
<accession>K9U9E3</accession>
<dbReference type="OrthoDB" id="581162at2"/>
<organism evidence="1 2">
    <name type="scientific">Chroococcidiopsis thermalis (strain PCC 7203)</name>
    <dbReference type="NCBI Taxonomy" id="251229"/>
    <lineage>
        <taxon>Bacteria</taxon>
        <taxon>Bacillati</taxon>
        <taxon>Cyanobacteriota</taxon>
        <taxon>Cyanophyceae</taxon>
        <taxon>Chroococcidiopsidales</taxon>
        <taxon>Chroococcidiopsidaceae</taxon>
        <taxon>Chroococcidiopsis</taxon>
    </lineage>
</organism>
<dbReference type="AlphaFoldDB" id="K9U9E3"/>
<protein>
    <submittedName>
        <fullName evidence="1">Uncharacterized protein</fullName>
    </submittedName>
</protein>